<organism evidence="1 2">
    <name type="scientific">Nonomuraea muscovyensis</name>
    <dbReference type="NCBI Taxonomy" id="1124761"/>
    <lineage>
        <taxon>Bacteria</taxon>
        <taxon>Bacillati</taxon>
        <taxon>Actinomycetota</taxon>
        <taxon>Actinomycetes</taxon>
        <taxon>Streptosporangiales</taxon>
        <taxon>Streptosporangiaceae</taxon>
        <taxon>Nonomuraea</taxon>
    </lineage>
</organism>
<evidence type="ECO:0000313" key="1">
    <source>
        <dbReference type="EMBL" id="MBB6345216.1"/>
    </source>
</evidence>
<protein>
    <submittedName>
        <fullName evidence="1">Uncharacterized protein</fullName>
    </submittedName>
</protein>
<proteinExistence type="predicted"/>
<accession>A0A7X0EY08</accession>
<name>A0A7X0EY08_9ACTN</name>
<sequence>MKIRLDGTRPEITYSMFRLREIFTVTSVSRAYPNRHRPRQYHIYVNIVPRETDHSR</sequence>
<keyword evidence="2" id="KW-1185">Reference proteome</keyword>
<reference evidence="1 2" key="1">
    <citation type="submission" date="2020-08" db="EMBL/GenBank/DDBJ databases">
        <title>Sequencing the genomes of 1000 actinobacteria strains.</title>
        <authorList>
            <person name="Klenk H.-P."/>
        </authorList>
    </citation>
    <scope>NUCLEOTIDE SEQUENCE [LARGE SCALE GENOMIC DNA]</scope>
    <source>
        <strain evidence="1 2">DSM 45913</strain>
    </source>
</reference>
<gene>
    <name evidence="1" type="ORF">FHU36_001725</name>
</gene>
<dbReference type="AlphaFoldDB" id="A0A7X0EY08"/>
<dbReference type="EMBL" id="JACHJB010000001">
    <property type="protein sequence ID" value="MBB6345216.1"/>
    <property type="molecule type" value="Genomic_DNA"/>
</dbReference>
<comment type="caution">
    <text evidence="1">The sequence shown here is derived from an EMBL/GenBank/DDBJ whole genome shotgun (WGS) entry which is preliminary data.</text>
</comment>
<dbReference type="Proteomes" id="UP000583800">
    <property type="component" value="Unassembled WGS sequence"/>
</dbReference>
<evidence type="ECO:0000313" key="2">
    <source>
        <dbReference type="Proteomes" id="UP000583800"/>
    </source>
</evidence>
<dbReference type="RefSeq" id="WP_180903740.1">
    <property type="nucleotide sequence ID" value="NZ_JACHJB010000001.1"/>
</dbReference>